<dbReference type="GO" id="GO:0008124">
    <property type="term" value="F:4-alpha-hydroxytetrahydrobiopterin dehydratase activity"/>
    <property type="evidence" value="ECO:0007669"/>
    <property type="project" value="UniProtKB-EC"/>
</dbReference>
<comment type="similarity">
    <text evidence="2">Belongs to the pterin-4-alpha-carbinolamine dehydratase family.</text>
</comment>
<dbReference type="Gene3D" id="3.30.1360.20">
    <property type="entry name" value="Transcriptional coactivator/pterin dehydratase"/>
    <property type="match status" value="1"/>
</dbReference>
<sequence>MKNDWIEVDNTLQKTFALSDFKEALAFTNMVGEIAERLQHHPDICIKDFNKVSIATSTHEEGNIITTKDRDLVDAIDNLNIS</sequence>
<keyword evidence="4" id="KW-0456">Lyase</keyword>
<name>A0A1F6CJC8_9BACT</name>
<dbReference type="GO" id="GO:0006729">
    <property type="term" value="P:tetrahydrobiopterin biosynthetic process"/>
    <property type="evidence" value="ECO:0007669"/>
    <property type="project" value="InterPro"/>
</dbReference>
<reference evidence="5 6" key="1">
    <citation type="journal article" date="2016" name="Nat. Commun.">
        <title>Thousands of microbial genomes shed light on interconnected biogeochemical processes in an aquifer system.</title>
        <authorList>
            <person name="Anantharaman K."/>
            <person name="Brown C.T."/>
            <person name="Hug L.A."/>
            <person name="Sharon I."/>
            <person name="Castelle C.J."/>
            <person name="Probst A.J."/>
            <person name="Thomas B.C."/>
            <person name="Singh A."/>
            <person name="Wilkins M.J."/>
            <person name="Karaoz U."/>
            <person name="Brodie E.L."/>
            <person name="Williams K.H."/>
            <person name="Hubbard S.S."/>
            <person name="Banfield J.F."/>
        </authorList>
    </citation>
    <scope>NUCLEOTIDE SEQUENCE [LARGE SCALE GENOMIC DNA]</scope>
</reference>
<evidence type="ECO:0000256" key="2">
    <source>
        <dbReference type="ARBA" id="ARBA00006472"/>
    </source>
</evidence>
<dbReference type="Pfam" id="PF01329">
    <property type="entry name" value="Pterin_4a"/>
    <property type="match status" value="1"/>
</dbReference>
<dbReference type="CDD" id="cd00488">
    <property type="entry name" value="PCD_DCoH"/>
    <property type="match status" value="1"/>
</dbReference>
<dbReference type="SUPFAM" id="SSF55248">
    <property type="entry name" value="PCD-like"/>
    <property type="match status" value="1"/>
</dbReference>
<dbReference type="EMBL" id="MFKU01000005">
    <property type="protein sequence ID" value="OGG49061.1"/>
    <property type="molecule type" value="Genomic_DNA"/>
</dbReference>
<evidence type="ECO:0000313" key="5">
    <source>
        <dbReference type="EMBL" id="OGG49061.1"/>
    </source>
</evidence>
<dbReference type="PANTHER" id="PTHR12599">
    <property type="entry name" value="PTERIN-4-ALPHA-CARBINOLAMINE DEHYDRATASE"/>
    <property type="match status" value="1"/>
</dbReference>
<evidence type="ECO:0000256" key="1">
    <source>
        <dbReference type="ARBA" id="ARBA00001554"/>
    </source>
</evidence>
<accession>A0A1F6CJC8</accession>
<dbReference type="InterPro" id="IPR001533">
    <property type="entry name" value="Pterin_deHydtase"/>
</dbReference>
<gene>
    <name evidence="5" type="ORF">A2678_01180</name>
</gene>
<dbReference type="AlphaFoldDB" id="A0A1F6CJC8"/>
<dbReference type="InterPro" id="IPR036428">
    <property type="entry name" value="PCD_sf"/>
</dbReference>
<protein>
    <recommendedName>
        <fullName evidence="3">4a-hydroxytetrahydrobiopterin dehydratase</fullName>
        <ecNumber evidence="3">4.2.1.96</ecNumber>
    </recommendedName>
</protein>
<evidence type="ECO:0000256" key="4">
    <source>
        <dbReference type="ARBA" id="ARBA00023239"/>
    </source>
</evidence>
<dbReference type="STRING" id="1798481.A2678_01180"/>
<organism evidence="5 6">
    <name type="scientific">Candidatus Kaiserbacteria bacterium RIFCSPHIGHO2_01_FULL_53_31</name>
    <dbReference type="NCBI Taxonomy" id="1798481"/>
    <lineage>
        <taxon>Bacteria</taxon>
        <taxon>Candidatus Kaiseribacteriota</taxon>
    </lineage>
</organism>
<dbReference type="PANTHER" id="PTHR12599:SF0">
    <property type="entry name" value="PTERIN-4-ALPHA-CARBINOLAMINE DEHYDRATASE"/>
    <property type="match status" value="1"/>
</dbReference>
<dbReference type="EC" id="4.2.1.96" evidence="3"/>
<dbReference type="Proteomes" id="UP000178815">
    <property type="component" value="Unassembled WGS sequence"/>
</dbReference>
<comment type="caution">
    <text evidence="5">The sequence shown here is derived from an EMBL/GenBank/DDBJ whole genome shotgun (WGS) entry which is preliminary data.</text>
</comment>
<comment type="catalytic activity">
    <reaction evidence="1">
        <text>(4aS,6R)-4a-hydroxy-L-erythro-5,6,7,8-tetrahydrobiopterin = (6R)-L-erythro-6,7-dihydrobiopterin + H2O</text>
        <dbReference type="Rhea" id="RHEA:11920"/>
        <dbReference type="ChEBI" id="CHEBI:15377"/>
        <dbReference type="ChEBI" id="CHEBI:15642"/>
        <dbReference type="ChEBI" id="CHEBI:43120"/>
        <dbReference type="EC" id="4.2.1.96"/>
    </reaction>
</comment>
<proteinExistence type="inferred from homology"/>
<evidence type="ECO:0000256" key="3">
    <source>
        <dbReference type="ARBA" id="ARBA00013252"/>
    </source>
</evidence>
<evidence type="ECO:0000313" key="6">
    <source>
        <dbReference type="Proteomes" id="UP000178815"/>
    </source>
</evidence>